<dbReference type="RefSeq" id="WP_187426731.1">
    <property type="nucleotide sequence ID" value="NZ_VNIB01000007.1"/>
</dbReference>
<protein>
    <submittedName>
        <fullName evidence="1">Uncharacterized protein</fullName>
    </submittedName>
</protein>
<dbReference type="AlphaFoldDB" id="A0A5D3WJA1"/>
<name>A0A5D3WJA1_9BACT</name>
<dbReference type="Proteomes" id="UP000324159">
    <property type="component" value="Unassembled WGS sequence"/>
</dbReference>
<dbReference type="EMBL" id="VNIB01000007">
    <property type="protein sequence ID" value="TYO98345.1"/>
    <property type="molecule type" value="Genomic_DNA"/>
</dbReference>
<gene>
    <name evidence="1" type="ORF">EDC39_107146</name>
</gene>
<accession>A0A5D3WJA1</accession>
<reference evidence="1 2" key="1">
    <citation type="submission" date="2019-07" db="EMBL/GenBank/DDBJ databases">
        <title>Genomic Encyclopedia of Type Strains, Phase IV (KMG-IV): sequencing the most valuable type-strain genomes for metagenomic binning, comparative biology and taxonomic classification.</title>
        <authorList>
            <person name="Goeker M."/>
        </authorList>
    </citation>
    <scope>NUCLEOTIDE SEQUENCE [LARGE SCALE GENOMIC DNA]</scope>
    <source>
        <strain evidence="1 2">SS015</strain>
    </source>
</reference>
<evidence type="ECO:0000313" key="1">
    <source>
        <dbReference type="EMBL" id="TYO98345.1"/>
    </source>
</evidence>
<keyword evidence="2" id="KW-1185">Reference proteome</keyword>
<sequence length="52" mass="6065">MQKTQVSEETSKILEEMEKFSRKVTASSRKSREFLVKTGICTPRGNLKQVYR</sequence>
<organism evidence="1 2">
    <name type="scientific">Geothermobacter ehrlichii</name>
    <dbReference type="NCBI Taxonomy" id="213224"/>
    <lineage>
        <taxon>Bacteria</taxon>
        <taxon>Pseudomonadati</taxon>
        <taxon>Thermodesulfobacteriota</taxon>
        <taxon>Desulfuromonadia</taxon>
        <taxon>Desulfuromonadales</taxon>
        <taxon>Geothermobacteraceae</taxon>
        <taxon>Geothermobacter</taxon>
    </lineage>
</organism>
<comment type="caution">
    <text evidence="1">The sequence shown here is derived from an EMBL/GenBank/DDBJ whole genome shotgun (WGS) entry which is preliminary data.</text>
</comment>
<proteinExistence type="predicted"/>
<evidence type="ECO:0000313" key="2">
    <source>
        <dbReference type="Proteomes" id="UP000324159"/>
    </source>
</evidence>